<dbReference type="PANTHER" id="PTHR42753:SF2">
    <property type="entry name" value="PROLINE--TRNA LIGASE"/>
    <property type="match status" value="1"/>
</dbReference>
<evidence type="ECO:0000256" key="4">
    <source>
        <dbReference type="ARBA" id="ARBA00022598"/>
    </source>
</evidence>
<dbReference type="CDD" id="cd04334">
    <property type="entry name" value="ProRS-INS"/>
    <property type="match status" value="1"/>
</dbReference>
<comment type="catalytic activity">
    <reaction evidence="9 10">
        <text>tRNA(Pro) + L-proline + ATP = L-prolyl-tRNA(Pro) + AMP + diphosphate</text>
        <dbReference type="Rhea" id="RHEA:14305"/>
        <dbReference type="Rhea" id="RHEA-COMP:9700"/>
        <dbReference type="Rhea" id="RHEA-COMP:9702"/>
        <dbReference type="ChEBI" id="CHEBI:30616"/>
        <dbReference type="ChEBI" id="CHEBI:33019"/>
        <dbReference type="ChEBI" id="CHEBI:60039"/>
        <dbReference type="ChEBI" id="CHEBI:78442"/>
        <dbReference type="ChEBI" id="CHEBI:78532"/>
        <dbReference type="ChEBI" id="CHEBI:456215"/>
        <dbReference type="EC" id="6.1.1.15"/>
    </reaction>
</comment>
<evidence type="ECO:0000313" key="12">
    <source>
        <dbReference type="EMBL" id="MFC0563532.1"/>
    </source>
</evidence>
<comment type="similarity">
    <text evidence="10">Belongs to the class-II aminoacyl-tRNA synthetase family. ProS type 1 subfamily.</text>
</comment>
<dbReference type="GO" id="GO:0004827">
    <property type="term" value="F:proline-tRNA ligase activity"/>
    <property type="evidence" value="ECO:0007669"/>
    <property type="project" value="UniProtKB-EC"/>
</dbReference>
<dbReference type="PRINTS" id="PR01046">
    <property type="entry name" value="TRNASYNTHPRO"/>
</dbReference>
<dbReference type="EMBL" id="JBHLUE010000004">
    <property type="protein sequence ID" value="MFC0563532.1"/>
    <property type="molecule type" value="Genomic_DNA"/>
</dbReference>
<dbReference type="InterPro" id="IPR036754">
    <property type="entry name" value="YbaK/aa-tRNA-synt-asso_dom_sf"/>
</dbReference>
<dbReference type="InterPro" id="IPR002314">
    <property type="entry name" value="aa-tRNA-synt_IIb"/>
</dbReference>
<feature type="domain" description="Aminoacyl-transfer RNA synthetases class-II family profile" evidence="11">
    <location>
        <begin position="31"/>
        <end position="488"/>
    </location>
</feature>
<gene>
    <name evidence="10" type="primary">proS</name>
    <name evidence="12" type="ORF">ACFFHU_05030</name>
</gene>
<dbReference type="NCBIfam" id="NF006625">
    <property type="entry name" value="PRK09194.1"/>
    <property type="match status" value="1"/>
</dbReference>
<dbReference type="Pfam" id="PF03129">
    <property type="entry name" value="HGTP_anticodon"/>
    <property type="match status" value="1"/>
</dbReference>
<evidence type="ECO:0000256" key="7">
    <source>
        <dbReference type="ARBA" id="ARBA00022917"/>
    </source>
</evidence>
<dbReference type="InterPro" id="IPR007214">
    <property type="entry name" value="YbaK/aa-tRNA-synth-assoc-dom"/>
</dbReference>
<comment type="function">
    <text evidence="10">Catalyzes the attachment of proline to tRNA(Pro) in a two-step reaction: proline is first activated by ATP to form Pro-AMP and then transferred to the acceptor end of tRNA(Pro). As ProRS can inadvertently accommodate and process non-cognate amino acids such as alanine and cysteine, to avoid such errors it has two additional distinct editing activities against alanine. One activity is designated as 'pretransfer' editing and involves the tRNA(Pro)-independent hydrolysis of activated Ala-AMP. The other activity is designated 'posttransfer' editing and involves deacylation of mischarged Ala-tRNA(Pro). The misacylated Cys-tRNA(Pro) is not edited by ProRS.</text>
</comment>
<dbReference type="InterPro" id="IPR023717">
    <property type="entry name" value="Pro-tRNA-Synthase_IIa_type1"/>
</dbReference>
<keyword evidence="3 10" id="KW-0963">Cytoplasm</keyword>
<dbReference type="InterPro" id="IPR036621">
    <property type="entry name" value="Anticodon-bd_dom_sf"/>
</dbReference>
<dbReference type="PANTHER" id="PTHR42753">
    <property type="entry name" value="MITOCHONDRIAL RIBOSOME PROTEIN L39/PROLYL-TRNA LIGASE FAMILY MEMBER"/>
    <property type="match status" value="1"/>
</dbReference>
<keyword evidence="8 10" id="KW-0030">Aminoacyl-tRNA synthetase</keyword>
<dbReference type="EC" id="6.1.1.15" evidence="10"/>
<dbReference type="Gene3D" id="3.90.960.10">
    <property type="entry name" value="YbaK/aminoacyl-tRNA synthetase-associated domain"/>
    <property type="match status" value="1"/>
</dbReference>
<evidence type="ECO:0000256" key="6">
    <source>
        <dbReference type="ARBA" id="ARBA00022840"/>
    </source>
</evidence>
<accession>A0ABV6NRY1</accession>
<dbReference type="InterPro" id="IPR004500">
    <property type="entry name" value="Pro-tRNA-synth_IIa_bac-type"/>
</dbReference>
<evidence type="ECO:0000256" key="3">
    <source>
        <dbReference type="ARBA" id="ARBA00022490"/>
    </source>
</evidence>
<evidence type="ECO:0000259" key="11">
    <source>
        <dbReference type="PROSITE" id="PS50862"/>
    </source>
</evidence>
<evidence type="ECO:0000313" key="13">
    <source>
        <dbReference type="Proteomes" id="UP001589894"/>
    </source>
</evidence>
<evidence type="ECO:0000256" key="1">
    <source>
        <dbReference type="ARBA" id="ARBA00004496"/>
    </source>
</evidence>
<dbReference type="NCBIfam" id="TIGR00409">
    <property type="entry name" value="proS_fam_II"/>
    <property type="match status" value="1"/>
</dbReference>
<proteinExistence type="inferred from homology"/>
<dbReference type="InterPro" id="IPR004154">
    <property type="entry name" value="Anticodon-bd"/>
</dbReference>
<keyword evidence="7 10" id="KW-0648">Protein biosynthesis</keyword>
<dbReference type="CDD" id="cd00861">
    <property type="entry name" value="ProRS_anticodon_short"/>
    <property type="match status" value="1"/>
</dbReference>
<dbReference type="Gene3D" id="3.30.930.10">
    <property type="entry name" value="Bira Bifunctional Protein, Domain 2"/>
    <property type="match status" value="2"/>
</dbReference>
<organism evidence="12 13">
    <name type="scientific">Plantactinospora siamensis</name>
    <dbReference type="NCBI Taxonomy" id="555372"/>
    <lineage>
        <taxon>Bacteria</taxon>
        <taxon>Bacillati</taxon>
        <taxon>Actinomycetota</taxon>
        <taxon>Actinomycetes</taxon>
        <taxon>Micromonosporales</taxon>
        <taxon>Micromonosporaceae</taxon>
        <taxon>Plantactinospora</taxon>
    </lineage>
</organism>
<comment type="subunit">
    <text evidence="2 10">Homodimer.</text>
</comment>
<evidence type="ECO:0000256" key="2">
    <source>
        <dbReference type="ARBA" id="ARBA00011738"/>
    </source>
</evidence>
<dbReference type="RefSeq" id="WP_377337241.1">
    <property type="nucleotide sequence ID" value="NZ_JBHLUE010000004.1"/>
</dbReference>
<evidence type="ECO:0000256" key="10">
    <source>
        <dbReference type="HAMAP-Rule" id="MF_01569"/>
    </source>
</evidence>
<dbReference type="InterPro" id="IPR006195">
    <property type="entry name" value="aa-tRNA-synth_II"/>
</dbReference>
<comment type="caution">
    <text evidence="12">The sequence shown here is derived from an EMBL/GenBank/DDBJ whole genome shotgun (WGS) entry which is preliminary data.</text>
</comment>
<keyword evidence="6 10" id="KW-0067">ATP-binding</keyword>
<sequence>MSAMFGATLHTAPGHSESEGHRMLQRAAMVRQVGQGIFAYLPLGWRTIRRIERVLREEMERIGGQELSMPVVNPAELWKRSGRYHRIGPELARFHDRRGRDMVLAMTHEELVTFLAGSEIESYRQLPRLVFQLQTKFRDDARPRAGLIRVREFIMKDAYSFDADDAGLAVRYRAQYRAYFAIFRRCGLPVRAVLSDVGMMGGSMAHEFMYLTPVGEDTLLLCAGCGFAANREVATFRKPAPAVDAAASGPVADAATSGPAADAADAAPAEVYTPGATTIAALSAHLGVPADRTAKAVFLAADREEADGTIRTEYVVAVVRGDMEANETKIGNLVRAAELRPMTADEITGIGAVAGYGSPIGVRGATVVVDDLVARSTDLVAGANRAGYHLRGVTAGRDYHVDHVGDITAARAGDGCPACGQPLRTTRGVEVGQIFKLGSRYSADLDAAFLAADGRRRPVVMGCYGIGVGRLLACLAEEHRDEHGLRLPVTVAPYDVHLTLLDDLESAAGAVAQRLYAQLWAAGVEVLLDDRNERAGVKFADADVIGLPLRVTIGPRGLAAGVAEVRDRATGAVTAVPLGDVVVELRRRIAAMRAELADRAAVPVELPSELAER</sequence>
<dbReference type="HAMAP" id="MF_01569">
    <property type="entry name" value="Pro_tRNA_synth_type1"/>
    <property type="match status" value="1"/>
</dbReference>
<dbReference type="Pfam" id="PF00587">
    <property type="entry name" value="tRNA-synt_2b"/>
    <property type="match status" value="1"/>
</dbReference>
<comment type="domain">
    <text evidence="10">Consists of three domains: the N-terminal catalytic domain, the editing domain and the C-terminal anticodon-binding domain.</text>
</comment>
<evidence type="ECO:0000256" key="9">
    <source>
        <dbReference type="ARBA" id="ARBA00047671"/>
    </source>
</evidence>
<evidence type="ECO:0000256" key="8">
    <source>
        <dbReference type="ARBA" id="ARBA00023146"/>
    </source>
</evidence>
<dbReference type="InterPro" id="IPR050062">
    <property type="entry name" value="Pro-tRNA_synthetase"/>
</dbReference>
<keyword evidence="4 10" id="KW-0436">Ligase</keyword>
<dbReference type="SUPFAM" id="SSF55681">
    <property type="entry name" value="Class II aaRS and biotin synthetases"/>
    <property type="match status" value="1"/>
</dbReference>
<dbReference type="SUPFAM" id="SSF52954">
    <property type="entry name" value="Class II aaRS ABD-related"/>
    <property type="match status" value="1"/>
</dbReference>
<dbReference type="Pfam" id="PF04073">
    <property type="entry name" value="tRNA_edit"/>
    <property type="match status" value="1"/>
</dbReference>
<dbReference type="Proteomes" id="UP001589894">
    <property type="component" value="Unassembled WGS sequence"/>
</dbReference>
<reference evidence="12 13" key="1">
    <citation type="submission" date="2024-09" db="EMBL/GenBank/DDBJ databases">
        <authorList>
            <person name="Sun Q."/>
            <person name="Mori K."/>
        </authorList>
    </citation>
    <scope>NUCLEOTIDE SEQUENCE [LARGE SCALE GENOMIC DNA]</scope>
    <source>
        <strain evidence="12 13">TBRC 2205</strain>
    </source>
</reference>
<protein>
    <recommendedName>
        <fullName evidence="10">Proline--tRNA ligase</fullName>
        <ecNumber evidence="10">6.1.1.15</ecNumber>
    </recommendedName>
    <alternativeName>
        <fullName evidence="10">Prolyl-tRNA synthetase</fullName>
        <shortName evidence="10">ProRS</shortName>
    </alternativeName>
</protein>
<dbReference type="Gene3D" id="3.40.50.800">
    <property type="entry name" value="Anticodon-binding domain"/>
    <property type="match status" value="1"/>
</dbReference>
<dbReference type="SUPFAM" id="SSF55826">
    <property type="entry name" value="YbaK/ProRS associated domain"/>
    <property type="match status" value="1"/>
</dbReference>
<name>A0ABV6NRY1_9ACTN</name>
<dbReference type="InterPro" id="IPR002316">
    <property type="entry name" value="Pro-tRNA-ligase_IIa"/>
</dbReference>
<evidence type="ECO:0000256" key="5">
    <source>
        <dbReference type="ARBA" id="ARBA00022741"/>
    </source>
</evidence>
<dbReference type="PROSITE" id="PS50862">
    <property type="entry name" value="AA_TRNA_LIGASE_II"/>
    <property type="match status" value="1"/>
</dbReference>
<keyword evidence="5 10" id="KW-0547">Nucleotide-binding</keyword>
<comment type="subcellular location">
    <subcellularLocation>
        <location evidence="1 10">Cytoplasm</location>
    </subcellularLocation>
</comment>
<keyword evidence="13" id="KW-1185">Reference proteome</keyword>
<dbReference type="InterPro" id="IPR045864">
    <property type="entry name" value="aa-tRNA-synth_II/BPL/LPL"/>
</dbReference>
<dbReference type="InterPro" id="IPR044140">
    <property type="entry name" value="ProRS_anticodon_short"/>
</dbReference>